<feature type="compositionally biased region" description="Polar residues" evidence="1">
    <location>
        <begin position="1"/>
        <end position="16"/>
    </location>
</feature>
<evidence type="ECO:0000256" key="1">
    <source>
        <dbReference type="SAM" id="MobiDB-lite"/>
    </source>
</evidence>
<dbReference type="AlphaFoldDB" id="A0A6A4GBY1"/>
<evidence type="ECO:0000313" key="2">
    <source>
        <dbReference type="EMBL" id="KAE9383016.1"/>
    </source>
</evidence>
<dbReference type="Proteomes" id="UP000799118">
    <property type="component" value="Unassembled WGS sequence"/>
</dbReference>
<accession>A0A6A4GBY1</accession>
<gene>
    <name evidence="2" type="ORF">BT96DRAFT_1027417</name>
</gene>
<evidence type="ECO:0000313" key="3">
    <source>
        <dbReference type="Proteomes" id="UP000799118"/>
    </source>
</evidence>
<proteinExistence type="predicted"/>
<keyword evidence="3" id="KW-1185">Reference proteome</keyword>
<sequence length="323" mass="36450">MPSTPKNLPSWIANNEQRVKRVQKENENLTEQNRILRTMLDSYNREPPSKSSLKPLLLPQKLSLRPLPLNKGTDRPAQSDKVELAQPAQGEYGICHPHEAGEEVEVEAEALVKGVGGGNVDKESNEGVDGASNEGVDEVALEGADDVEAVELDRLVRSVDSRLFRMSRSTLQALSRCRDLSITGTRWEMASAILSSCRHDATKLNTLLLEIKPEPLAKRAFSLSDPSLSPLIKEIQCFIDAWRQERQADWDRYLPEVRKKKDAAEKDREREARAFWCDLHKDVMKQNWDNPPPVSLGYVDVVVALLPRSHGWYNKNMDKIPPT</sequence>
<feature type="compositionally biased region" description="Basic and acidic residues" evidence="1">
    <location>
        <begin position="17"/>
        <end position="27"/>
    </location>
</feature>
<dbReference type="EMBL" id="ML770761">
    <property type="protein sequence ID" value="KAE9383016.1"/>
    <property type="molecule type" value="Genomic_DNA"/>
</dbReference>
<feature type="region of interest" description="Disordered" evidence="1">
    <location>
        <begin position="1"/>
        <end position="30"/>
    </location>
</feature>
<organism evidence="2 3">
    <name type="scientific">Gymnopus androsaceus JB14</name>
    <dbReference type="NCBI Taxonomy" id="1447944"/>
    <lineage>
        <taxon>Eukaryota</taxon>
        <taxon>Fungi</taxon>
        <taxon>Dikarya</taxon>
        <taxon>Basidiomycota</taxon>
        <taxon>Agaricomycotina</taxon>
        <taxon>Agaricomycetes</taxon>
        <taxon>Agaricomycetidae</taxon>
        <taxon>Agaricales</taxon>
        <taxon>Marasmiineae</taxon>
        <taxon>Omphalotaceae</taxon>
        <taxon>Gymnopus</taxon>
    </lineage>
</organism>
<protein>
    <submittedName>
        <fullName evidence="2">Uncharacterized protein</fullName>
    </submittedName>
</protein>
<reference evidence="2" key="1">
    <citation type="journal article" date="2019" name="Environ. Microbiol.">
        <title>Fungal ecological strategies reflected in gene transcription - a case study of two litter decomposers.</title>
        <authorList>
            <person name="Barbi F."/>
            <person name="Kohler A."/>
            <person name="Barry K."/>
            <person name="Baskaran P."/>
            <person name="Daum C."/>
            <person name="Fauchery L."/>
            <person name="Ihrmark K."/>
            <person name="Kuo A."/>
            <person name="LaButti K."/>
            <person name="Lipzen A."/>
            <person name="Morin E."/>
            <person name="Grigoriev I.V."/>
            <person name="Henrissat B."/>
            <person name="Lindahl B."/>
            <person name="Martin F."/>
        </authorList>
    </citation>
    <scope>NUCLEOTIDE SEQUENCE</scope>
    <source>
        <strain evidence="2">JB14</strain>
    </source>
</reference>
<name>A0A6A4GBY1_9AGAR</name>